<dbReference type="InterPro" id="IPR000184">
    <property type="entry name" value="Bac_surfAg_D15"/>
</dbReference>
<keyword evidence="4 8" id="KW-0732">Signal</keyword>
<feature type="domain" description="POTRA" evidence="10">
    <location>
        <begin position="346"/>
        <end position="420"/>
    </location>
</feature>
<dbReference type="InterPro" id="IPR034746">
    <property type="entry name" value="POTRA"/>
</dbReference>
<dbReference type="STRING" id="1188252.A1QC_02015"/>
<comment type="caution">
    <text evidence="11">The sequence shown here is derived from an EMBL/GenBank/DDBJ whole genome shotgun (WGS) entry which is preliminary data.</text>
</comment>
<keyword evidence="3 8" id="KW-0812">Transmembrane</keyword>
<dbReference type="InterPro" id="IPR039910">
    <property type="entry name" value="D15-like"/>
</dbReference>
<dbReference type="PROSITE" id="PS51779">
    <property type="entry name" value="POTRA"/>
    <property type="match status" value="5"/>
</dbReference>
<keyword evidence="2 8" id="KW-1134">Transmembrane beta strand</keyword>
<evidence type="ECO:0000256" key="5">
    <source>
        <dbReference type="ARBA" id="ARBA00022737"/>
    </source>
</evidence>
<sequence length="809" mass="90272" precursor="true">MAIKRLWITTLLMISSVAQAESFEVSDIKIEGLQRVALGAVLLKMPVRVGDTVDEQDASSIIQALYASGNFEDVKVYRDGDVLLVKVKERPTIADISFSGNKAIKDEQLTQNLDASSIRVGEALDRTKLSTIEKGLEDFYYSVGKYNATVKAVVTPLPRNRSDLKFVFTEGVSAKIQQINFIGNTAYTDDELLSRFDLNADVPWWNFLADEKYQKQVLAGDIEKLRSYYFDRGYLKFQVTSTQVSISPDKKGVYITLNLDEGEPYTVKSVNFRGDLIGKDDDFKAMVPFQVGDTYNGSLVTGLEDSIKKTLGESGYAYPKVQTIPEFDDVSKEVKLTVQVDPGSRIYVRDIRFTGNNITKDEVLRREMRQMESGWLNSKSIETGKARLNRLGYFETVDVQTQRVPGTDDQVDVIYNVKEANSGSVNFGVGYGTESGISFQVGLQQDNFLGSGDRIGINAMTNDYQKNISLDYRDPYWTLDGVSLGGKIFYNEFEASEAGIVDYTNQSYGTDLTWGFPIDELNFIELGIGYTHNKISNVDPYVQNQGFLDTQKSAGNYDTETGELNVNDFDINIAWTRNNLNKGYFPTAGNHQRATFKITVPGSDVPYYKMQYDAKQYIPLTKKQDFTLLLRGRLGYGNGYGSTNGNDNLFPFYENYYAGGFSSLRGFGSNSAGPKAVYDEGGANGGNNPNYVATDESVGGNATATASVELIVPTPFASEELQNSLRTSVFVDLASVWDTEFNYREADANMAGKDYYYDYSDPLTYRSSYGIALQWVSPMGPLVFSMAKPIKIYEGDDEEFFTFTIGRTF</sequence>
<feature type="domain" description="POTRA" evidence="10">
    <location>
        <begin position="23"/>
        <end position="90"/>
    </location>
</feature>
<dbReference type="FunFam" id="3.10.20.310:FF:000002">
    <property type="entry name" value="Outer membrane protein assembly factor BamA"/>
    <property type="match status" value="1"/>
</dbReference>
<dbReference type="GO" id="GO:0051205">
    <property type="term" value="P:protein insertion into membrane"/>
    <property type="evidence" value="ECO:0007669"/>
    <property type="project" value="UniProtKB-UniRule"/>
</dbReference>
<reference evidence="11 12" key="1">
    <citation type="journal article" date="2012" name="Science">
        <title>Ecological populations of bacteria act as socially cohesive units of antibiotic production and resistance.</title>
        <authorList>
            <person name="Cordero O.X."/>
            <person name="Wildschutte H."/>
            <person name="Kirkup B."/>
            <person name="Proehl S."/>
            <person name="Ngo L."/>
            <person name="Hussain F."/>
            <person name="Le Roux F."/>
            <person name="Mincer T."/>
            <person name="Polz M.F."/>
        </authorList>
    </citation>
    <scope>NUCLEOTIDE SEQUENCE [LARGE SCALE GENOMIC DNA]</scope>
    <source>
        <strain evidence="11 12">1S-45</strain>
    </source>
</reference>
<dbReference type="GO" id="GO:0043165">
    <property type="term" value="P:Gram-negative-bacterium-type cell outer membrane assembly"/>
    <property type="evidence" value="ECO:0007669"/>
    <property type="project" value="UniProtKB-UniRule"/>
</dbReference>
<evidence type="ECO:0000313" key="11">
    <source>
        <dbReference type="EMBL" id="OEF23948.1"/>
    </source>
</evidence>
<dbReference type="Pfam" id="PF01103">
    <property type="entry name" value="Omp85"/>
    <property type="match status" value="1"/>
</dbReference>
<dbReference type="NCBIfam" id="NF008287">
    <property type="entry name" value="PRK11067.1"/>
    <property type="match status" value="1"/>
</dbReference>
<dbReference type="FunFam" id="3.10.20.310:FF:000001">
    <property type="entry name" value="Outer membrane protein assembly factor BamA"/>
    <property type="match status" value="1"/>
</dbReference>
<keyword evidence="6 8" id="KW-0472">Membrane</keyword>
<dbReference type="HAMAP" id="MF_01430">
    <property type="entry name" value="OM_assembly_BamA"/>
    <property type="match status" value="1"/>
</dbReference>
<dbReference type="EMBL" id="AJYK02000082">
    <property type="protein sequence ID" value="OEF23948.1"/>
    <property type="molecule type" value="Genomic_DNA"/>
</dbReference>
<dbReference type="NCBIfam" id="TIGR03303">
    <property type="entry name" value="OM_YaeT"/>
    <property type="match status" value="1"/>
</dbReference>
<comment type="function">
    <text evidence="8">Part of the outer membrane protein assembly complex, which is involved in assembly and insertion of beta-barrel proteins into the outer membrane.</text>
</comment>
<feature type="domain" description="POTRA" evidence="10">
    <location>
        <begin position="265"/>
        <end position="343"/>
    </location>
</feature>
<dbReference type="PANTHER" id="PTHR12815:SF23">
    <property type="entry name" value="OUTER MEMBRANE PROTEIN ASSEMBLY FACTOR BAMA"/>
    <property type="match status" value="1"/>
</dbReference>
<dbReference type="PIRSF" id="PIRSF006076">
    <property type="entry name" value="OM_assembly_OMP85"/>
    <property type="match status" value="1"/>
</dbReference>
<evidence type="ECO:0000256" key="1">
    <source>
        <dbReference type="ARBA" id="ARBA00004370"/>
    </source>
</evidence>
<keyword evidence="5 8" id="KW-0677">Repeat</keyword>
<dbReference type="FunFam" id="3.10.20.310:FF:000004">
    <property type="entry name" value="Outer membrane protein assembly factor BamA"/>
    <property type="match status" value="1"/>
</dbReference>
<feature type="chain" id="PRO_5009354653" description="Outer membrane protein assembly factor BamA" evidence="8">
    <location>
        <begin position="21"/>
        <end position="809"/>
    </location>
</feature>
<evidence type="ECO:0000256" key="8">
    <source>
        <dbReference type="HAMAP-Rule" id="MF_01430"/>
    </source>
</evidence>
<protein>
    <recommendedName>
        <fullName evidence="8 9">Outer membrane protein assembly factor BamA</fullName>
    </recommendedName>
</protein>
<evidence type="ECO:0000313" key="12">
    <source>
        <dbReference type="Proteomes" id="UP000094070"/>
    </source>
</evidence>
<comment type="similarity">
    <text evidence="8">Belongs to the BamA family.</text>
</comment>
<dbReference type="PANTHER" id="PTHR12815">
    <property type="entry name" value="SORTING AND ASSEMBLY MACHINERY SAMM50 PROTEIN FAMILY MEMBER"/>
    <property type="match status" value="1"/>
</dbReference>
<dbReference type="GO" id="GO:1990063">
    <property type="term" value="C:Bam protein complex"/>
    <property type="evidence" value="ECO:0007669"/>
    <property type="project" value="TreeGrafter"/>
</dbReference>
<dbReference type="InterPro" id="IPR023707">
    <property type="entry name" value="OM_assembly_BamA"/>
</dbReference>
<evidence type="ECO:0000256" key="7">
    <source>
        <dbReference type="ARBA" id="ARBA00023237"/>
    </source>
</evidence>
<dbReference type="AlphaFoldDB" id="A0A1E5E114"/>
<feature type="signal peptide" evidence="8">
    <location>
        <begin position="1"/>
        <end position="20"/>
    </location>
</feature>
<evidence type="ECO:0000256" key="4">
    <source>
        <dbReference type="ARBA" id="ARBA00022729"/>
    </source>
</evidence>
<dbReference type="eggNOG" id="COG4775">
    <property type="taxonomic scope" value="Bacteria"/>
</dbReference>
<keyword evidence="7 8" id="KW-0998">Cell outer membrane</keyword>
<dbReference type="FunFam" id="2.40.160.50:FF:000001">
    <property type="entry name" value="Outer membrane protein assembly factor BamA"/>
    <property type="match status" value="1"/>
</dbReference>
<evidence type="ECO:0000256" key="9">
    <source>
        <dbReference type="NCBIfam" id="TIGR03303"/>
    </source>
</evidence>
<gene>
    <name evidence="8" type="primary">bamA</name>
    <name evidence="11" type="ORF">A1QC_02015</name>
</gene>
<dbReference type="FunFam" id="3.10.20.310:FF:000003">
    <property type="entry name" value="Outer membrane protein assembly factor BamA"/>
    <property type="match status" value="1"/>
</dbReference>
<accession>A0A1E5E114</accession>
<dbReference type="Gene3D" id="2.40.160.50">
    <property type="entry name" value="membrane protein fhac: a member of the omp85/tpsb transporter family"/>
    <property type="match status" value="1"/>
</dbReference>
<feature type="domain" description="POTRA" evidence="10">
    <location>
        <begin position="174"/>
        <end position="262"/>
    </location>
</feature>
<comment type="subcellular location">
    <subcellularLocation>
        <location evidence="8">Cell outer membrane</location>
    </subcellularLocation>
    <subcellularLocation>
        <location evidence="1">Membrane</location>
    </subcellularLocation>
</comment>
<dbReference type="Pfam" id="PF07244">
    <property type="entry name" value="POTRA"/>
    <property type="match status" value="4"/>
</dbReference>
<dbReference type="Proteomes" id="UP000094070">
    <property type="component" value="Unassembled WGS sequence"/>
</dbReference>
<proteinExistence type="inferred from homology"/>
<dbReference type="InterPro" id="IPR010827">
    <property type="entry name" value="BamA/TamA_POTRA"/>
</dbReference>
<dbReference type="RefSeq" id="WP_017025888.1">
    <property type="nucleotide sequence ID" value="NZ_AJYK02000082.1"/>
</dbReference>
<evidence type="ECO:0000259" key="10">
    <source>
        <dbReference type="PROSITE" id="PS51779"/>
    </source>
</evidence>
<organism evidence="11 12">
    <name type="scientific">Vibrio rumoiensis 1S-45</name>
    <dbReference type="NCBI Taxonomy" id="1188252"/>
    <lineage>
        <taxon>Bacteria</taxon>
        <taxon>Pseudomonadati</taxon>
        <taxon>Pseudomonadota</taxon>
        <taxon>Gammaproteobacteria</taxon>
        <taxon>Vibrionales</taxon>
        <taxon>Vibrionaceae</taxon>
        <taxon>Vibrio</taxon>
    </lineage>
</organism>
<keyword evidence="12" id="KW-1185">Reference proteome</keyword>
<dbReference type="OrthoDB" id="9803054at2"/>
<feature type="domain" description="POTRA" evidence="10">
    <location>
        <begin position="91"/>
        <end position="171"/>
    </location>
</feature>
<comment type="subunit">
    <text evidence="8">Part of the Bam complex.</text>
</comment>
<evidence type="ECO:0000256" key="6">
    <source>
        <dbReference type="ARBA" id="ARBA00023136"/>
    </source>
</evidence>
<dbReference type="Gene3D" id="3.10.20.310">
    <property type="entry name" value="membrane protein fhac"/>
    <property type="match status" value="5"/>
</dbReference>
<evidence type="ECO:0000256" key="2">
    <source>
        <dbReference type="ARBA" id="ARBA00022452"/>
    </source>
</evidence>
<name>A0A1E5E114_9VIBR</name>
<evidence type="ECO:0000256" key="3">
    <source>
        <dbReference type="ARBA" id="ARBA00022692"/>
    </source>
</evidence>